<evidence type="ECO:0000256" key="3">
    <source>
        <dbReference type="ARBA" id="ARBA00022490"/>
    </source>
</evidence>
<evidence type="ECO:0000256" key="11">
    <source>
        <dbReference type="ARBA" id="ARBA00023159"/>
    </source>
</evidence>
<evidence type="ECO:0000256" key="14">
    <source>
        <dbReference type="ARBA" id="ARBA00029881"/>
    </source>
</evidence>
<feature type="domain" description="Sigma-54 factor interaction" evidence="16">
    <location>
        <begin position="139"/>
        <end position="368"/>
    </location>
</feature>
<dbReference type="InterPro" id="IPR001789">
    <property type="entry name" value="Sig_transdc_resp-reg_receiver"/>
</dbReference>
<keyword evidence="10" id="KW-0238">DNA-binding</keyword>
<dbReference type="InterPro" id="IPR025662">
    <property type="entry name" value="Sigma_54_int_dom_ATP-bd_1"/>
</dbReference>
<accession>A0A3B1AFB0</accession>
<dbReference type="EMBL" id="UOFT01000027">
    <property type="protein sequence ID" value="VAW92564.1"/>
    <property type="molecule type" value="Genomic_DNA"/>
</dbReference>
<evidence type="ECO:0000256" key="5">
    <source>
        <dbReference type="ARBA" id="ARBA00022553"/>
    </source>
</evidence>
<evidence type="ECO:0000256" key="13">
    <source>
        <dbReference type="ARBA" id="ARBA00023231"/>
    </source>
</evidence>
<keyword evidence="5" id="KW-0597">Phosphoprotein</keyword>
<dbReference type="AlphaFoldDB" id="A0A3B1AFB0"/>
<dbReference type="PANTHER" id="PTHR32071:SF95">
    <property type="entry name" value="DNA-BINDING TRANSCRIPTIONAL REGULATOR NTRC"/>
    <property type="match status" value="1"/>
</dbReference>
<keyword evidence="3" id="KW-0963">Cytoplasm</keyword>
<dbReference type="CDD" id="cd19919">
    <property type="entry name" value="REC_NtrC"/>
    <property type="match status" value="1"/>
</dbReference>
<evidence type="ECO:0000256" key="7">
    <source>
        <dbReference type="ARBA" id="ARBA00022840"/>
    </source>
</evidence>
<evidence type="ECO:0000256" key="15">
    <source>
        <dbReference type="ARBA" id="ARBA00031910"/>
    </source>
</evidence>
<evidence type="ECO:0000313" key="18">
    <source>
        <dbReference type="EMBL" id="VAW92564.1"/>
    </source>
</evidence>
<organism evidence="18">
    <name type="scientific">hydrothermal vent metagenome</name>
    <dbReference type="NCBI Taxonomy" id="652676"/>
    <lineage>
        <taxon>unclassified sequences</taxon>
        <taxon>metagenomes</taxon>
        <taxon>ecological metagenomes</taxon>
    </lineage>
</organism>
<dbReference type="FunFam" id="3.40.50.2300:FF:000018">
    <property type="entry name" value="DNA-binding transcriptional regulator NtrC"/>
    <property type="match status" value="1"/>
</dbReference>
<dbReference type="FunFam" id="1.10.10.60:FF:000088">
    <property type="entry name" value="DNA-binding transcriptional regulator NtrC"/>
    <property type="match status" value="1"/>
</dbReference>
<dbReference type="Pfam" id="PF00158">
    <property type="entry name" value="Sigma54_activat"/>
    <property type="match status" value="1"/>
</dbReference>
<dbReference type="InterPro" id="IPR009057">
    <property type="entry name" value="Homeodomain-like_sf"/>
</dbReference>
<dbReference type="InterPro" id="IPR010114">
    <property type="entry name" value="Transcript_reg_NtrC"/>
</dbReference>
<evidence type="ECO:0000259" key="17">
    <source>
        <dbReference type="PROSITE" id="PS50110"/>
    </source>
</evidence>
<dbReference type="Gene3D" id="3.40.50.300">
    <property type="entry name" value="P-loop containing nucleotide triphosphate hydrolases"/>
    <property type="match status" value="1"/>
</dbReference>
<protein>
    <recommendedName>
        <fullName evidence="2">DNA-binding transcriptional regulator NtrC</fullName>
    </recommendedName>
    <alternativeName>
        <fullName evidence="14">Nitrogen regulation protein NR(I)</fullName>
    </alternativeName>
    <alternativeName>
        <fullName evidence="15">Nitrogen regulator I</fullName>
    </alternativeName>
</protein>
<dbReference type="GO" id="GO:0005524">
    <property type="term" value="F:ATP binding"/>
    <property type="evidence" value="ECO:0007669"/>
    <property type="project" value="UniProtKB-KW"/>
</dbReference>
<dbReference type="GO" id="GO:0043565">
    <property type="term" value="F:sequence-specific DNA binding"/>
    <property type="evidence" value="ECO:0007669"/>
    <property type="project" value="InterPro"/>
</dbReference>
<keyword evidence="13" id="KW-0535">Nitrogen fixation</keyword>
<dbReference type="PROSITE" id="PS00675">
    <property type="entry name" value="SIGMA54_INTERACT_1"/>
    <property type="match status" value="1"/>
</dbReference>
<dbReference type="GO" id="GO:0005737">
    <property type="term" value="C:cytoplasm"/>
    <property type="evidence" value="ECO:0007669"/>
    <property type="project" value="UniProtKB-SubCell"/>
</dbReference>
<dbReference type="InterPro" id="IPR003593">
    <property type="entry name" value="AAA+_ATPase"/>
</dbReference>
<dbReference type="NCBIfam" id="TIGR01818">
    <property type="entry name" value="ntrC"/>
    <property type="match status" value="1"/>
</dbReference>
<dbReference type="PROSITE" id="PS00676">
    <property type="entry name" value="SIGMA54_INTERACT_2"/>
    <property type="match status" value="1"/>
</dbReference>
<dbReference type="SMART" id="SM00382">
    <property type="entry name" value="AAA"/>
    <property type="match status" value="1"/>
</dbReference>
<keyword evidence="9" id="KW-0805">Transcription regulation</keyword>
<dbReference type="GO" id="GO:0000156">
    <property type="term" value="F:phosphorelay response regulator activity"/>
    <property type="evidence" value="ECO:0007669"/>
    <property type="project" value="InterPro"/>
</dbReference>
<dbReference type="PANTHER" id="PTHR32071">
    <property type="entry name" value="TRANSCRIPTIONAL REGULATORY PROTEIN"/>
    <property type="match status" value="1"/>
</dbReference>
<keyword evidence="11" id="KW-0010">Activator</keyword>
<evidence type="ECO:0000256" key="6">
    <source>
        <dbReference type="ARBA" id="ARBA00022741"/>
    </source>
</evidence>
<dbReference type="FunFam" id="1.10.8.60:FF:000014">
    <property type="entry name" value="DNA-binding transcriptional regulator NtrC"/>
    <property type="match status" value="1"/>
</dbReference>
<dbReference type="PRINTS" id="PR01590">
    <property type="entry name" value="HTHFIS"/>
</dbReference>
<sequence length="463" mass="51482">MGNESIWVVDDDRSIRWVLEQALSQANMNVKTYENAADVLTDLKTMQPDAIISDIRMPGIDGLELLSKIHINHPDLPVIIITAHSDLDSAVSAYQGGAFEYLPKPFDVDDAVNLAQRAVSQSKTVAATIEEANVPVSEIIGEAPSMQEVFRAIGRLSQSNITVLINGESGTGKELVANALHRHSPRAGKPFIALNMAAIPKDLLESELFGHEKGAFTGAQNTRHGRFEQANGGTLFLDEIGDMPADLQTRLLRVLSDEEFYRVGGHQPVKVDVRIIAATHQNLEERVQQGNFREDLFHRLNVIRIHIPSLKERQEDIPLLARHFLNSAAAELKVEVKILTKETEAFLTKLNWQGNVRQLENTCRWLTVMTPSQEVTISDLPPELTAKSKPSKPEGSWTGLLKDWADQQLGNNEKNLLDIATPQFEKIMIESALQKTGGRRQDAAVLLGWGRNTLTRKIKELNL</sequence>
<dbReference type="GO" id="GO:0006355">
    <property type="term" value="P:regulation of DNA-templated transcription"/>
    <property type="evidence" value="ECO:0007669"/>
    <property type="project" value="InterPro"/>
</dbReference>
<evidence type="ECO:0000256" key="2">
    <source>
        <dbReference type="ARBA" id="ARBA00019059"/>
    </source>
</evidence>
<dbReference type="FunFam" id="3.40.50.300:FF:000006">
    <property type="entry name" value="DNA-binding transcriptional regulator NtrC"/>
    <property type="match status" value="1"/>
</dbReference>
<keyword evidence="8" id="KW-0902">Two-component regulatory system</keyword>
<dbReference type="SMART" id="SM00448">
    <property type="entry name" value="REC"/>
    <property type="match status" value="1"/>
</dbReference>
<dbReference type="CDD" id="cd00009">
    <property type="entry name" value="AAA"/>
    <property type="match status" value="1"/>
</dbReference>
<gene>
    <name evidence="18" type="ORF">MNBD_GAMMA23-2407</name>
</gene>
<reference evidence="18" key="1">
    <citation type="submission" date="2018-06" db="EMBL/GenBank/DDBJ databases">
        <authorList>
            <person name="Zhirakovskaya E."/>
        </authorList>
    </citation>
    <scope>NUCLEOTIDE SEQUENCE</scope>
</reference>
<keyword evidence="12" id="KW-0804">Transcription</keyword>
<dbReference type="Gene3D" id="1.10.10.60">
    <property type="entry name" value="Homeodomain-like"/>
    <property type="match status" value="1"/>
</dbReference>
<comment type="subcellular location">
    <subcellularLocation>
        <location evidence="1">Cytoplasm</location>
    </subcellularLocation>
</comment>
<proteinExistence type="predicted"/>
<dbReference type="Gene3D" id="1.10.8.60">
    <property type="match status" value="1"/>
</dbReference>
<evidence type="ECO:0000256" key="8">
    <source>
        <dbReference type="ARBA" id="ARBA00023012"/>
    </source>
</evidence>
<dbReference type="NCBIfam" id="NF008176">
    <property type="entry name" value="PRK10923.1"/>
    <property type="match status" value="1"/>
</dbReference>
<keyword evidence="7" id="KW-0067">ATP-binding</keyword>
<dbReference type="Gene3D" id="3.40.50.2300">
    <property type="match status" value="1"/>
</dbReference>
<dbReference type="Pfam" id="PF02954">
    <property type="entry name" value="HTH_8"/>
    <property type="match status" value="1"/>
</dbReference>
<dbReference type="PROSITE" id="PS50045">
    <property type="entry name" value="SIGMA54_INTERACT_4"/>
    <property type="match status" value="1"/>
</dbReference>
<dbReference type="PROSITE" id="PS50110">
    <property type="entry name" value="RESPONSE_REGULATORY"/>
    <property type="match status" value="1"/>
</dbReference>
<dbReference type="InterPro" id="IPR025943">
    <property type="entry name" value="Sigma_54_int_dom_ATP-bd_2"/>
</dbReference>
<dbReference type="InterPro" id="IPR011006">
    <property type="entry name" value="CheY-like_superfamily"/>
</dbReference>
<evidence type="ECO:0000256" key="9">
    <source>
        <dbReference type="ARBA" id="ARBA00023015"/>
    </source>
</evidence>
<evidence type="ECO:0000256" key="1">
    <source>
        <dbReference type="ARBA" id="ARBA00004496"/>
    </source>
</evidence>
<evidence type="ECO:0000256" key="10">
    <source>
        <dbReference type="ARBA" id="ARBA00023125"/>
    </source>
</evidence>
<dbReference type="Pfam" id="PF00072">
    <property type="entry name" value="Response_reg"/>
    <property type="match status" value="1"/>
</dbReference>
<evidence type="ECO:0000259" key="16">
    <source>
        <dbReference type="PROSITE" id="PS50045"/>
    </source>
</evidence>
<evidence type="ECO:0000256" key="4">
    <source>
        <dbReference type="ARBA" id="ARBA00022491"/>
    </source>
</evidence>
<dbReference type="InterPro" id="IPR058031">
    <property type="entry name" value="AAA_lid_NorR"/>
</dbReference>
<dbReference type="GO" id="GO:0006808">
    <property type="term" value="P:regulation of nitrogen utilization"/>
    <property type="evidence" value="ECO:0007669"/>
    <property type="project" value="InterPro"/>
</dbReference>
<name>A0A3B1AFB0_9ZZZZ</name>
<dbReference type="InterPro" id="IPR002197">
    <property type="entry name" value="HTH_Fis"/>
</dbReference>
<keyword evidence="4" id="KW-0678">Repressor</keyword>
<evidence type="ECO:0000256" key="12">
    <source>
        <dbReference type="ARBA" id="ARBA00023163"/>
    </source>
</evidence>
<dbReference type="SUPFAM" id="SSF46689">
    <property type="entry name" value="Homeodomain-like"/>
    <property type="match status" value="1"/>
</dbReference>
<dbReference type="InterPro" id="IPR027417">
    <property type="entry name" value="P-loop_NTPase"/>
</dbReference>
<dbReference type="SUPFAM" id="SSF52540">
    <property type="entry name" value="P-loop containing nucleoside triphosphate hydrolases"/>
    <property type="match status" value="1"/>
</dbReference>
<keyword evidence="6" id="KW-0547">Nucleotide-binding</keyword>
<feature type="domain" description="Response regulatory" evidence="17">
    <location>
        <begin position="5"/>
        <end position="119"/>
    </location>
</feature>
<dbReference type="InterPro" id="IPR002078">
    <property type="entry name" value="Sigma_54_int"/>
</dbReference>
<dbReference type="Pfam" id="PF25601">
    <property type="entry name" value="AAA_lid_14"/>
    <property type="match status" value="1"/>
</dbReference>
<dbReference type="SUPFAM" id="SSF52172">
    <property type="entry name" value="CheY-like"/>
    <property type="match status" value="1"/>
</dbReference>